<dbReference type="PANTHER" id="PTHR21687">
    <property type="entry name" value="PLASMALEMMA VESICLE-ASSOCIATED PROTEIN"/>
    <property type="match status" value="1"/>
</dbReference>
<feature type="compositionally biased region" description="Basic and acidic residues" evidence="2">
    <location>
        <begin position="522"/>
        <end position="532"/>
    </location>
</feature>
<dbReference type="GO" id="GO:0043114">
    <property type="term" value="P:regulation of vascular permeability"/>
    <property type="evidence" value="ECO:0007669"/>
    <property type="project" value="TreeGrafter"/>
</dbReference>
<feature type="compositionally biased region" description="Pro residues" evidence="2">
    <location>
        <begin position="505"/>
        <end position="514"/>
    </location>
</feature>
<dbReference type="GO" id="GO:0002693">
    <property type="term" value="P:positive regulation of cellular extravasation"/>
    <property type="evidence" value="ECO:0007669"/>
    <property type="project" value="TreeGrafter"/>
</dbReference>
<dbReference type="Pfam" id="PF06637">
    <property type="entry name" value="PV-1"/>
    <property type="match status" value="1"/>
</dbReference>
<feature type="coiled-coil region" evidence="1">
    <location>
        <begin position="284"/>
        <end position="382"/>
    </location>
</feature>
<evidence type="ECO:0000256" key="3">
    <source>
        <dbReference type="SAM" id="Phobius"/>
    </source>
</evidence>
<dbReference type="PANTHER" id="PTHR21687:SF5">
    <property type="entry name" value="PLASMALEMMA VESICLE-ASSOCIATED PROTEIN"/>
    <property type="match status" value="1"/>
</dbReference>
<dbReference type="KEGG" id="hgl:101717333"/>
<dbReference type="CTD" id="83483"/>
<evidence type="ECO:0000256" key="1">
    <source>
        <dbReference type="SAM" id="Coils"/>
    </source>
</evidence>
<organism evidence="4 5">
    <name type="scientific">Heterocephalus glaber</name>
    <name type="common">Naked mole rat</name>
    <dbReference type="NCBI Taxonomy" id="10181"/>
    <lineage>
        <taxon>Eukaryota</taxon>
        <taxon>Metazoa</taxon>
        <taxon>Chordata</taxon>
        <taxon>Craniata</taxon>
        <taxon>Vertebrata</taxon>
        <taxon>Euteleostomi</taxon>
        <taxon>Mammalia</taxon>
        <taxon>Eutheria</taxon>
        <taxon>Euarchontoglires</taxon>
        <taxon>Glires</taxon>
        <taxon>Rodentia</taxon>
        <taxon>Hystricomorpha</taxon>
        <taxon>Bathyergidae</taxon>
        <taxon>Heterocephalus</taxon>
    </lineage>
</organism>
<keyword evidence="3" id="KW-1133">Transmembrane helix</keyword>
<name>A0AAX6QDD2_HETGA</name>
<feature type="compositionally biased region" description="Pro residues" evidence="2">
    <location>
        <begin position="401"/>
        <end position="414"/>
    </location>
</feature>
<dbReference type="InterPro" id="IPR009538">
    <property type="entry name" value="PV-1"/>
</dbReference>
<feature type="compositionally biased region" description="Basic and acidic residues" evidence="2">
    <location>
        <begin position="481"/>
        <end position="490"/>
    </location>
</feature>
<evidence type="ECO:0000313" key="5">
    <source>
        <dbReference type="RefSeq" id="XP_004873283.1"/>
    </source>
</evidence>
<protein>
    <submittedName>
        <fullName evidence="5">Plasmalemma vesicle-associated protein isoform X1</fullName>
    </submittedName>
</protein>
<accession>A0AAX6QDD2</accession>
<sequence length="532" mass="59709">MGLAVQPGAPYARAGGSERGCWFYLRYLFLFASLVQTLIIVGLVLFMVYGNVHQGTEANLQDTERRAAALHGQVVELTAARANLTRELNLTARAKDSIMQMLLGARRDLEGINASFRQCQADQAIYQEKLRYLVAIILSEQRCQEQLKADNKSCHDRLSVLGEKGRTLEIELAKERALFRSEKAVWEQARRQLEAQLAECGRAREQLAQHQRLAEGRLQQVQALCAPLERDRLETELRTLWRDAVVSRALDSLGYSAGLSPFHSVGTEVAAIRRTCDQLPALMAAKAEELARGLRAGIERAARENAELRAQKLEAEQRMRSGQAAAEKAQREAAQLEVQLRAECTRQTNLVQEEKAALRKEQEALAKELDERRRQVEQMQMQVEVKSSALDTCVKAKSQPQTPPRPGLAPPNPPTIIDSASLEEFKKRILESQQPFVLRPAKCRNPGPERAPWGHLSSWLLRSPRQEDHKLELSLWLRKRPQDAGEEPARTLHALPTLGHCAYPPLSPRPPPPRDVTALPRQDARSQHADSA</sequence>
<keyword evidence="3" id="KW-0472">Membrane</keyword>
<keyword evidence="3" id="KW-0812">Transmembrane</keyword>
<keyword evidence="1" id="KW-0175">Coiled coil</keyword>
<feature type="region of interest" description="Disordered" evidence="2">
    <location>
        <begin position="481"/>
        <end position="532"/>
    </location>
</feature>
<gene>
    <name evidence="5" type="primary">Plvap</name>
</gene>
<dbReference type="GeneID" id="101717333"/>
<evidence type="ECO:0000256" key="2">
    <source>
        <dbReference type="SAM" id="MobiDB-lite"/>
    </source>
</evidence>
<reference evidence="5" key="1">
    <citation type="submission" date="2025-08" db="UniProtKB">
        <authorList>
            <consortium name="RefSeq"/>
        </authorList>
    </citation>
    <scope>IDENTIFICATION</scope>
</reference>
<keyword evidence="4" id="KW-1185">Reference proteome</keyword>
<proteinExistence type="predicted"/>
<feature type="transmembrane region" description="Helical" evidence="3">
    <location>
        <begin position="27"/>
        <end position="49"/>
    </location>
</feature>
<evidence type="ECO:0000313" key="4">
    <source>
        <dbReference type="Proteomes" id="UP000694906"/>
    </source>
</evidence>
<feature type="region of interest" description="Disordered" evidence="2">
    <location>
        <begin position="393"/>
        <end position="416"/>
    </location>
</feature>
<dbReference type="RefSeq" id="XP_004873283.1">
    <property type="nucleotide sequence ID" value="XM_004873226.3"/>
</dbReference>
<dbReference type="AlphaFoldDB" id="A0AAX6QDD2"/>
<dbReference type="Proteomes" id="UP000694906">
    <property type="component" value="Unplaced"/>
</dbReference>